<evidence type="ECO:0000256" key="7">
    <source>
        <dbReference type="ARBA" id="ARBA00022723"/>
    </source>
</evidence>
<proteinExistence type="inferred from homology"/>
<dbReference type="CDD" id="cd09278">
    <property type="entry name" value="RNase_HI_prokaryote_like"/>
    <property type="match status" value="1"/>
</dbReference>
<dbReference type="EMBL" id="PKQI01000004">
    <property type="protein sequence ID" value="NNV23321.1"/>
    <property type="molecule type" value="Genomic_DNA"/>
</dbReference>
<keyword evidence="10" id="KW-0460">Magnesium</keyword>
<dbReference type="PANTHER" id="PTHR10642:SF26">
    <property type="entry name" value="RIBONUCLEASE H1"/>
    <property type="match status" value="1"/>
</dbReference>
<evidence type="ECO:0000256" key="8">
    <source>
        <dbReference type="ARBA" id="ARBA00022759"/>
    </source>
</evidence>
<gene>
    <name evidence="13" type="ORF">CEV34_3671</name>
    <name evidence="12" type="ORF">EHE22_23320</name>
</gene>
<dbReference type="STRING" id="419475.A8A54_21875"/>
<evidence type="ECO:0000256" key="4">
    <source>
        <dbReference type="ARBA" id="ARBA00011245"/>
    </source>
</evidence>
<evidence type="ECO:0000256" key="6">
    <source>
        <dbReference type="ARBA" id="ARBA00022722"/>
    </source>
</evidence>
<sequence>MDSSYHIHTDGSFDVASHSGGWAFIVYEGNCQRYAASGSAPGISNNSFEVLAVLNAMNWIATAMPTCAVTLWTDSAYVMEGCHRWRAIWRNNGWKRLTAKRHLRRRTIPDMEIWRKLDHLLERYPHVAMTWCKGHAGVIGNELADRQARNAAQTAFATRLNNPASDDGVVA</sequence>
<dbReference type="GO" id="GO:0004523">
    <property type="term" value="F:RNA-DNA hybrid ribonuclease activity"/>
    <property type="evidence" value="ECO:0007669"/>
    <property type="project" value="UniProtKB-EC"/>
</dbReference>
<comment type="catalytic activity">
    <reaction evidence="1">
        <text>Endonucleolytic cleavage to 5'-phosphomonoester.</text>
        <dbReference type="EC" id="3.1.26.4"/>
    </reaction>
</comment>
<accession>A0A256G958</accession>
<keyword evidence="9" id="KW-0378">Hydrolase</keyword>
<dbReference type="InterPro" id="IPR002156">
    <property type="entry name" value="RNaseH_domain"/>
</dbReference>
<evidence type="ECO:0000256" key="1">
    <source>
        <dbReference type="ARBA" id="ARBA00000077"/>
    </source>
</evidence>
<evidence type="ECO:0000256" key="9">
    <source>
        <dbReference type="ARBA" id="ARBA00022801"/>
    </source>
</evidence>
<dbReference type="RefSeq" id="WP_007881424.1">
    <property type="nucleotide sequence ID" value="NZ_CP174548.1"/>
</dbReference>
<evidence type="ECO:0000313" key="13">
    <source>
        <dbReference type="EMBL" id="OYR23667.1"/>
    </source>
</evidence>
<evidence type="ECO:0000256" key="2">
    <source>
        <dbReference type="ARBA" id="ARBA00001946"/>
    </source>
</evidence>
<dbReference type="InterPro" id="IPR012337">
    <property type="entry name" value="RNaseH-like_sf"/>
</dbReference>
<dbReference type="GO" id="GO:0003676">
    <property type="term" value="F:nucleic acid binding"/>
    <property type="evidence" value="ECO:0007669"/>
    <property type="project" value="InterPro"/>
</dbReference>
<comment type="subunit">
    <text evidence="4">Monomer.</text>
</comment>
<reference evidence="13 14" key="1">
    <citation type="submission" date="2017-07" db="EMBL/GenBank/DDBJ databases">
        <title>Phylogenetic study on the rhizospheric bacterium Ochrobactrum sp. A44.</title>
        <authorList>
            <person name="Krzyzanowska D.M."/>
            <person name="Ossowicki A."/>
            <person name="Rajewska M."/>
            <person name="Maciag T."/>
            <person name="Kaczynski Z."/>
            <person name="Czerwicka M."/>
            <person name="Jafra S."/>
        </authorList>
    </citation>
    <scope>NUCLEOTIDE SEQUENCE [LARGE SCALE GENOMIC DNA]</scope>
    <source>
        <strain evidence="13 14">CCUG 30717</strain>
    </source>
</reference>
<dbReference type="GO" id="GO:0046872">
    <property type="term" value="F:metal ion binding"/>
    <property type="evidence" value="ECO:0007669"/>
    <property type="project" value="UniProtKB-KW"/>
</dbReference>
<feature type="domain" description="RNase H type-1" evidence="11">
    <location>
        <begin position="1"/>
        <end position="153"/>
    </location>
</feature>
<dbReference type="InterPro" id="IPR036397">
    <property type="entry name" value="RNaseH_sf"/>
</dbReference>
<dbReference type="PANTHER" id="PTHR10642">
    <property type="entry name" value="RIBONUCLEASE H1"/>
    <property type="match status" value="1"/>
</dbReference>
<evidence type="ECO:0000256" key="5">
    <source>
        <dbReference type="ARBA" id="ARBA00012180"/>
    </source>
</evidence>
<organism evidence="13 14">
    <name type="scientific">Brucella pseudogrignonensis</name>
    <dbReference type="NCBI Taxonomy" id="419475"/>
    <lineage>
        <taxon>Bacteria</taxon>
        <taxon>Pseudomonadati</taxon>
        <taxon>Pseudomonadota</taxon>
        <taxon>Alphaproteobacteria</taxon>
        <taxon>Hyphomicrobiales</taxon>
        <taxon>Brucellaceae</taxon>
        <taxon>Brucella/Ochrobactrum group</taxon>
        <taxon>Brucella</taxon>
    </lineage>
</organism>
<dbReference type="InterPro" id="IPR022892">
    <property type="entry name" value="RNaseHI"/>
</dbReference>
<keyword evidence="7" id="KW-0479">Metal-binding</keyword>
<dbReference type="AlphaFoldDB" id="A0A256G958"/>
<dbReference type="EMBL" id="NNRM01000039">
    <property type="protein sequence ID" value="OYR23667.1"/>
    <property type="molecule type" value="Genomic_DNA"/>
</dbReference>
<comment type="cofactor">
    <cofactor evidence="2">
        <name>Mg(2+)</name>
        <dbReference type="ChEBI" id="CHEBI:18420"/>
    </cofactor>
</comment>
<dbReference type="Pfam" id="PF00075">
    <property type="entry name" value="RNase_H"/>
    <property type="match status" value="1"/>
</dbReference>
<keyword evidence="14" id="KW-1185">Reference proteome</keyword>
<comment type="caution">
    <text evidence="13">The sequence shown here is derived from an EMBL/GenBank/DDBJ whole genome shotgun (WGS) entry which is preliminary data.</text>
</comment>
<reference evidence="12 15" key="2">
    <citation type="submission" date="2018-11" db="EMBL/GenBank/DDBJ databases">
        <title>Genome sequencing and analysis.</title>
        <authorList>
            <person name="Huang Y.-T."/>
        </authorList>
    </citation>
    <scope>NUCLEOTIDE SEQUENCE [LARGE SCALE GENOMIC DNA]</scope>
    <source>
        <strain evidence="12 15">SHIN</strain>
    </source>
</reference>
<dbReference type="Proteomes" id="UP000216188">
    <property type="component" value="Unassembled WGS sequence"/>
</dbReference>
<dbReference type="GO" id="GO:0043137">
    <property type="term" value="P:DNA replication, removal of RNA primer"/>
    <property type="evidence" value="ECO:0007669"/>
    <property type="project" value="TreeGrafter"/>
</dbReference>
<dbReference type="EC" id="3.1.26.4" evidence="5"/>
<dbReference type="PROSITE" id="PS50879">
    <property type="entry name" value="RNASE_H_1"/>
    <property type="match status" value="1"/>
</dbReference>
<name>A0A256G958_9HYPH</name>
<evidence type="ECO:0000256" key="10">
    <source>
        <dbReference type="ARBA" id="ARBA00022842"/>
    </source>
</evidence>
<evidence type="ECO:0000256" key="3">
    <source>
        <dbReference type="ARBA" id="ARBA00005300"/>
    </source>
</evidence>
<dbReference type="SUPFAM" id="SSF53098">
    <property type="entry name" value="Ribonuclease H-like"/>
    <property type="match status" value="1"/>
</dbReference>
<keyword evidence="6" id="KW-0540">Nuclease</keyword>
<dbReference type="Gene3D" id="3.30.420.10">
    <property type="entry name" value="Ribonuclease H-like superfamily/Ribonuclease H"/>
    <property type="match status" value="1"/>
</dbReference>
<protein>
    <recommendedName>
        <fullName evidence="5">ribonuclease H</fullName>
        <ecNumber evidence="5">3.1.26.4</ecNumber>
    </recommendedName>
</protein>
<dbReference type="InterPro" id="IPR050092">
    <property type="entry name" value="RNase_H"/>
</dbReference>
<evidence type="ECO:0000259" key="11">
    <source>
        <dbReference type="PROSITE" id="PS50879"/>
    </source>
</evidence>
<evidence type="ECO:0000313" key="14">
    <source>
        <dbReference type="Proteomes" id="UP000216188"/>
    </source>
</evidence>
<comment type="similarity">
    <text evidence="3">Belongs to the RNase H family.</text>
</comment>
<dbReference type="Proteomes" id="UP000526233">
    <property type="component" value="Unassembled WGS sequence"/>
</dbReference>
<keyword evidence="8" id="KW-0255">Endonuclease</keyword>
<evidence type="ECO:0000313" key="12">
    <source>
        <dbReference type="EMBL" id="NNV23321.1"/>
    </source>
</evidence>
<evidence type="ECO:0000313" key="15">
    <source>
        <dbReference type="Proteomes" id="UP000526233"/>
    </source>
</evidence>